<dbReference type="InterPro" id="IPR017969">
    <property type="entry name" value="Heavy-metal-associated_CS"/>
</dbReference>
<evidence type="ECO:0000259" key="22">
    <source>
        <dbReference type="PROSITE" id="PS50846"/>
    </source>
</evidence>
<dbReference type="Proteomes" id="UP000721415">
    <property type="component" value="Unassembled WGS sequence"/>
</dbReference>
<evidence type="ECO:0000256" key="21">
    <source>
        <dbReference type="RuleBase" id="RU362081"/>
    </source>
</evidence>
<name>A0ABS0LQH3_9LACT</name>
<keyword evidence="5" id="KW-0813">Transport</keyword>
<evidence type="ECO:0000256" key="19">
    <source>
        <dbReference type="ARBA" id="ARBA00033239"/>
    </source>
</evidence>
<feature type="transmembrane region" description="Helical" evidence="21">
    <location>
        <begin position="432"/>
        <end position="455"/>
    </location>
</feature>
<keyword evidence="7 21" id="KW-0479">Metal-binding</keyword>
<dbReference type="NCBIfam" id="TIGR00003">
    <property type="entry name" value="copper ion binding protein"/>
    <property type="match status" value="1"/>
</dbReference>
<evidence type="ECO:0000256" key="5">
    <source>
        <dbReference type="ARBA" id="ARBA00022448"/>
    </source>
</evidence>
<keyword evidence="15" id="KW-0186">Copper</keyword>
<dbReference type="InterPro" id="IPR006121">
    <property type="entry name" value="HMA_dom"/>
</dbReference>
<dbReference type="InterPro" id="IPR006122">
    <property type="entry name" value="HMA_Cu_ion-bd"/>
</dbReference>
<dbReference type="RefSeq" id="WP_197115330.1">
    <property type="nucleotide sequence ID" value="NZ_JACBXQ010000003.1"/>
</dbReference>
<evidence type="ECO:0000256" key="11">
    <source>
        <dbReference type="ARBA" id="ARBA00022840"/>
    </source>
</evidence>
<feature type="transmembrane region" description="Helical" evidence="21">
    <location>
        <begin position="461"/>
        <end position="481"/>
    </location>
</feature>
<dbReference type="InterPro" id="IPR023299">
    <property type="entry name" value="ATPase_P-typ_cyto_dom_N"/>
</dbReference>
<dbReference type="SUPFAM" id="SSF81653">
    <property type="entry name" value="Calcium ATPase, transduction domain A"/>
    <property type="match status" value="1"/>
</dbReference>
<evidence type="ECO:0000256" key="18">
    <source>
        <dbReference type="ARBA" id="ARBA00029719"/>
    </source>
</evidence>
<evidence type="ECO:0000313" key="24">
    <source>
        <dbReference type="Proteomes" id="UP000721415"/>
    </source>
</evidence>
<dbReference type="Gene3D" id="3.30.70.100">
    <property type="match status" value="2"/>
</dbReference>
<comment type="caution">
    <text evidence="23">The sequence shown here is derived from an EMBL/GenBank/DDBJ whole genome shotgun (WGS) entry which is preliminary data.</text>
</comment>
<dbReference type="Gene3D" id="3.40.1110.10">
    <property type="entry name" value="Calcium-transporting ATPase, cytoplasmic domain N"/>
    <property type="match status" value="1"/>
</dbReference>
<dbReference type="InterPro" id="IPR036163">
    <property type="entry name" value="HMA_dom_sf"/>
</dbReference>
<dbReference type="NCBIfam" id="TIGR01525">
    <property type="entry name" value="ATPase-IB_hvy"/>
    <property type="match status" value="1"/>
</dbReference>
<dbReference type="SFLD" id="SFLDS00003">
    <property type="entry name" value="Haloacid_Dehalogenase"/>
    <property type="match status" value="1"/>
</dbReference>
<evidence type="ECO:0000256" key="17">
    <source>
        <dbReference type="ARBA" id="ARBA00023136"/>
    </source>
</evidence>
<dbReference type="InterPro" id="IPR059000">
    <property type="entry name" value="ATPase_P-type_domA"/>
</dbReference>
<dbReference type="PANTHER" id="PTHR43520:SF8">
    <property type="entry name" value="P-TYPE CU(+) TRANSPORTER"/>
    <property type="match status" value="1"/>
</dbReference>
<keyword evidence="21" id="KW-1003">Cell membrane</keyword>
<dbReference type="Pfam" id="PF00403">
    <property type="entry name" value="HMA"/>
    <property type="match status" value="2"/>
</dbReference>
<dbReference type="InterPro" id="IPR001757">
    <property type="entry name" value="P_typ_ATPase"/>
</dbReference>
<evidence type="ECO:0000256" key="14">
    <source>
        <dbReference type="ARBA" id="ARBA00022989"/>
    </source>
</evidence>
<keyword evidence="13" id="KW-1278">Translocase</keyword>
<keyword evidence="9 21" id="KW-0547">Nucleotide-binding</keyword>
<evidence type="ECO:0000313" key="23">
    <source>
        <dbReference type="EMBL" id="MBG9986407.1"/>
    </source>
</evidence>
<feature type="domain" description="HMA" evidence="22">
    <location>
        <begin position="83"/>
        <end position="148"/>
    </location>
</feature>
<keyword evidence="6 21" id="KW-0812">Transmembrane</keyword>
<dbReference type="SFLD" id="SFLDG00002">
    <property type="entry name" value="C1.7:_P-type_atpase_like"/>
    <property type="match status" value="1"/>
</dbReference>
<dbReference type="InterPro" id="IPR008250">
    <property type="entry name" value="ATPase_P-typ_transduc_dom_A_sf"/>
</dbReference>
<dbReference type="InterPro" id="IPR036412">
    <property type="entry name" value="HAD-like_sf"/>
</dbReference>
<dbReference type="SUPFAM" id="SSF81665">
    <property type="entry name" value="Calcium ATPase, transmembrane domain M"/>
    <property type="match status" value="1"/>
</dbReference>
<keyword evidence="17 21" id="KW-0472">Membrane</keyword>
<dbReference type="PROSITE" id="PS00154">
    <property type="entry name" value="ATPASE_E1_E2"/>
    <property type="match status" value="1"/>
</dbReference>
<evidence type="ECO:0000256" key="8">
    <source>
        <dbReference type="ARBA" id="ARBA00022737"/>
    </source>
</evidence>
<dbReference type="PANTHER" id="PTHR43520">
    <property type="entry name" value="ATP7, ISOFORM B"/>
    <property type="match status" value="1"/>
</dbReference>
<dbReference type="NCBIfam" id="TIGR01494">
    <property type="entry name" value="ATPase_P-type"/>
    <property type="match status" value="1"/>
</dbReference>
<accession>A0ABS0LQH3</accession>
<dbReference type="SFLD" id="SFLDF00027">
    <property type="entry name" value="p-type_atpase"/>
    <property type="match status" value="1"/>
</dbReference>
<evidence type="ECO:0000256" key="20">
    <source>
        <dbReference type="ARBA" id="ARBA00049289"/>
    </source>
</evidence>
<keyword evidence="24" id="KW-1185">Reference proteome</keyword>
<evidence type="ECO:0000256" key="2">
    <source>
        <dbReference type="ARBA" id="ARBA00006024"/>
    </source>
</evidence>
<dbReference type="NCBIfam" id="TIGR01511">
    <property type="entry name" value="ATPase-IB1_Cu"/>
    <property type="match status" value="1"/>
</dbReference>
<evidence type="ECO:0000256" key="13">
    <source>
        <dbReference type="ARBA" id="ARBA00022967"/>
    </source>
</evidence>
<dbReference type="InterPro" id="IPR018303">
    <property type="entry name" value="ATPase_P-typ_P_site"/>
</dbReference>
<evidence type="ECO:0000256" key="12">
    <source>
        <dbReference type="ARBA" id="ARBA00022842"/>
    </source>
</evidence>
<gene>
    <name evidence="23" type="ORF">HZY91_05810</name>
</gene>
<dbReference type="PROSITE" id="PS01047">
    <property type="entry name" value="HMA_1"/>
    <property type="match status" value="2"/>
</dbReference>
<proteinExistence type="inferred from homology"/>
<feature type="transmembrane region" description="Helical" evidence="21">
    <location>
        <begin position="805"/>
        <end position="824"/>
    </location>
</feature>
<organism evidence="23 24">
    <name type="scientific">Facklamia lactis</name>
    <dbReference type="NCBI Taxonomy" id="2749967"/>
    <lineage>
        <taxon>Bacteria</taxon>
        <taxon>Bacillati</taxon>
        <taxon>Bacillota</taxon>
        <taxon>Bacilli</taxon>
        <taxon>Lactobacillales</taxon>
        <taxon>Aerococcaceae</taxon>
        <taxon>Facklamia</taxon>
    </lineage>
</organism>
<comment type="catalytic activity">
    <reaction evidence="20">
        <text>Cu(+)(in) + ATP + H2O = Cu(+)(out) + ADP + phosphate + H(+)</text>
        <dbReference type="Rhea" id="RHEA:25792"/>
        <dbReference type="ChEBI" id="CHEBI:15377"/>
        <dbReference type="ChEBI" id="CHEBI:15378"/>
        <dbReference type="ChEBI" id="CHEBI:30616"/>
        <dbReference type="ChEBI" id="CHEBI:43474"/>
        <dbReference type="ChEBI" id="CHEBI:49552"/>
        <dbReference type="ChEBI" id="CHEBI:456216"/>
        <dbReference type="EC" id="7.2.2.8"/>
    </reaction>
</comment>
<dbReference type="InterPro" id="IPR023214">
    <property type="entry name" value="HAD_sf"/>
</dbReference>
<feature type="transmembrane region" description="Helical" evidence="21">
    <location>
        <begin position="777"/>
        <end position="799"/>
    </location>
</feature>
<evidence type="ECO:0000256" key="15">
    <source>
        <dbReference type="ARBA" id="ARBA00023008"/>
    </source>
</evidence>
<feature type="transmembrane region" description="Helical" evidence="21">
    <location>
        <begin position="279"/>
        <end position="297"/>
    </location>
</feature>
<protein>
    <recommendedName>
        <fullName evidence="4">Copper-exporting P-type ATPase</fullName>
        <ecNumber evidence="3">7.2.2.8</ecNumber>
    </recommendedName>
    <alternativeName>
        <fullName evidence="18">Copper-exporting P-type ATPase A</fullName>
    </alternativeName>
    <alternativeName>
        <fullName evidence="19">Cu(+)-exporting ATPase</fullName>
    </alternativeName>
</protein>
<dbReference type="PROSITE" id="PS50846">
    <property type="entry name" value="HMA_2"/>
    <property type="match status" value="2"/>
</dbReference>
<evidence type="ECO:0000256" key="10">
    <source>
        <dbReference type="ARBA" id="ARBA00022796"/>
    </source>
</evidence>
<keyword evidence="11 21" id="KW-0067">ATP-binding</keyword>
<reference evidence="23 24" key="1">
    <citation type="submission" date="2020-07" db="EMBL/GenBank/DDBJ databases">
        <title>Facklamia lactis sp. nov., isolated from raw milk.</title>
        <authorList>
            <person name="Doll E.V."/>
            <person name="Huptas C."/>
            <person name="Staib L."/>
            <person name="Wenning M."/>
            <person name="Scherer S."/>
        </authorList>
    </citation>
    <scope>NUCLEOTIDE SEQUENCE [LARGE SCALE GENOMIC DNA]</scope>
    <source>
        <strain evidence="23 24">DSM 111018</strain>
    </source>
</reference>
<comment type="similarity">
    <text evidence="2 21">Belongs to the cation transport ATPase (P-type) (TC 3.A.3) family. Type IB subfamily.</text>
</comment>
<evidence type="ECO:0000256" key="9">
    <source>
        <dbReference type="ARBA" id="ARBA00022741"/>
    </source>
</evidence>
<comment type="subcellular location">
    <subcellularLocation>
        <location evidence="21">Cell membrane</location>
    </subcellularLocation>
    <subcellularLocation>
        <location evidence="1">Endomembrane system</location>
        <topology evidence="1">Multi-pass membrane protein</topology>
    </subcellularLocation>
</comment>
<evidence type="ECO:0000256" key="1">
    <source>
        <dbReference type="ARBA" id="ARBA00004127"/>
    </source>
</evidence>
<dbReference type="SUPFAM" id="SSF56784">
    <property type="entry name" value="HAD-like"/>
    <property type="match status" value="1"/>
</dbReference>
<dbReference type="CDD" id="cd00371">
    <property type="entry name" value="HMA"/>
    <property type="match status" value="2"/>
</dbReference>
<sequence length="830" mass="90238">MNQESYPVQGMHCASCATRIEKVLNELVGVEKAEVNLIAELVTLHYDPTQISLQEIDEAIAKNGYQLILNQDNNYHQADTESVQQRYTLEGITCSSCAQTIQKNIQTLPNIKSAQVNLATETMLVEWENQANTQAIIDTVEKIGYHATLARSANEQYQADLTRKAEERKKQKKQLLLMILFTVPLFLLTMGPMVGLPIPSAIDGMIHPARNAVLQLVLTLPVLYLGRHIFQRGLKNLINLHPNMDSLVALGTGAAFIQGIVMTILLLATNKAIEGHPNLYFESAAVIITLMTLGKYMENLAKGRTSSAIKSLMDLTPKQARRLDSNGEPELVPIELLQPGDHIQIKPGESLPVDGIILEGQSAIDESMLTGESIPINKGPQDKVIGASLNKSGSFIYEVTQVGQDTTLAKIVKMVQDAQAGKAPIANLADKISAYFVPTIILLAILAGLFWFFIMKEPLDFALQIFISVLIIACPCALGLATPTAIMVGTGNGAQKGILIKSGAALESTHNADTILLDKTGTITEGHPQVTDLYTIDECKNKEIIHLIASAEAASEHPLGEAIVQYAEENNIRPSKLEYFDSLTGKGIVAKLKQKTIHIGNLKLMKEITQHPISPEIIDQAEQLSTQAKTVMFIAVDLKVIGIIAVADPIKKSSPQAIEKLHQMGLNVVMLTGDQQQTAEKIGQNVKVDEVFSQVMPEDKSAIVQKFQKQGRHVIMVGDGINDAPALAQADIGMAIGSGTDIAIESADIVLMNNQLDAVPTAIKLSHATIKNIKQNLFWAFAYNIIGIPFAMGIFYLLGGPLLNPMIAALAMSLSSVSVLINALRLRYFK</sequence>
<dbReference type="Gene3D" id="2.70.150.10">
    <property type="entry name" value="Calcium-transporting ATPase, cytoplasmic transduction domain A"/>
    <property type="match status" value="1"/>
</dbReference>
<dbReference type="Pfam" id="PF00122">
    <property type="entry name" value="E1-E2_ATPase"/>
    <property type="match status" value="1"/>
</dbReference>
<dbReference type="Pfam" id="PF00702">
    <property type="entry name" value="Hydrolase"/>
    <property type="match status" value="1"/>
</dbReference>
<evidence type="ECO:0000256" key="6">
    <source>
        <dbReference type="ARBA" id="ARBA00022692"/>
    </source>
</evidence>
<dbReference type="CDD" id="cd02094">
    <property type="entry name" value="P-type_ATPase_Cu-like"/>
    <property type="match status" value="1"/>
</dbReference>
<keyword evidence="16" id="KW-0406">Ion transport</keyword>
<evidence type="ECO:0000256" key="4">
    <source>
        <dbReference type="ARBA" id="ARBA00015102"/>
    </source>
</evidence>
<dbReference type="EC" id="7.2.2.8" evidence="3"/>
<evidence type="ECO:0000256" key="7">
    <source>
        <dbReference type="ARBA" id="ARBA00022723"/>
    </source>
</evidence>
<feature type="domain" description="HMA" evidence="22">
    <location>
        <begin position="2"/>
        <end position="68"/>
    </location>
</feature>
<dbReference type="InterPro" id="IPR027256">
    <property type="entry name" value="P-typ_ATPase_IB"/>
</dbReference>
<evidence type="ECO:0000256" key="16">
    <source>
        <dbReference type="ARBA" id="ARBA00023065"/>
    </source>
</evidence>
<evidence type="ECO:0000256" key="3">
    <source>
        <dbReference type="ARBA" id="ARBA00012517"/>
    </source>
</evidence>
<feature type="transmembrane region" description="Helical" evidence="21">
    <location>
        <begin position="247"/>
        <end position="267"/>
    </location>
</feature>
<dbReference type="EMBL" id="JACBXQ010000003">
    <property type="protein sequence ID" value="MBG9986407.1"/>
    <property type="molecule type" value="Genomic_DNA"/>
</dbReference>
<dbReference type="PRINTS" id="PR00943">
    <property type="entry name" value="CUATPASE"/>
</dbReference>
<dbReference type="Gene3D" id="3.40.50.1000">
    <property type="entry name" value="HAD superfamily/HAD-like"/>
    <property type="match status" value="1"/>
</dbReference>
<feature type="transmembrane region" description="Helical" evidence="21">
    <location>
        <begin position="175"/>
        <end position="196"/>
    </location>
</feature>
<keyword evidence="14 21" id="KW-1133">Transmembrane helix</keyword>
<feature type="transmembrane region" description="Helical" evidence="21">
    <location>
        <begin position="208"/>
        <end position="226"/>
    </location>
</feature>
<dbReference type="InterPro" id="IPR044492">
    <property type="entry name" value="P_typ_ATPase_HD_dom"/>
</dbReference>
<dbReference type="PRINTS" id="PR00119">
    <property type="entry name" value="CATATPASE"/>
</dbReference>
<keyword evidence="8" id="KW-0677">Repeat</keyword>
<dbReference type="SUPFAM" id="SSF55008">
    <property type="entry name" value="HMA, heavy metal-associated domain"/>
    <property type="match status" value="2"/>
</dbReference>
<keyword evidence="12" id="KW-0460">Magnesium</keyword>
<keyword evidence="10" id="KW-0187">Copper transport</keyword>
<dbReference type="InterPro" id="IPR023298">
    <property type="entry name" value="ATPase_P-typ_TM_dom_sf"/>
</dbReference>